<name>A0ABT4A0C1_9BACT</name>
<keyword evidence="7" id="KW-1185">Reference proteome</keyword>
<gene>
    <name evidence="6" type="ORF">OV287_11435</name>
</gene>
<dbReference type="Proteomes" id="UP001207654">
    <property type="component" value="Unassembled WGS sequence"/>
</dbReference>
<comment type="similarity">
    <text evidence="1">Belongs to the LysR transcriptional regulatory family.</text>
</comment>
<dbReference type="Pfam" id="PF03466">
    <property type="entry name" value="LysR_substrate"/>
    <property type="match status" value="1"/>
</dbReference>
<dbReference type="Pfam" id="PF00126">
    <property type="entry name" value="HTH_1"/>
    <property type="match status" value="1"/>
</dbReference>
<evidence type="ECO:0000259" key="5">
    <source>
        <dbReference type="PROSITE" id="PS50931"/>
    </source>
</evidence>
<evidence type="ECO:0000313" key="6">
    <source>
        <dbReference type="EMBL" id="MCY1075104.1"/>
    </source>
</evidence>
<dbReference type="Gene3D" id="1.10.10.10">
    <property type="entry name" value="Winged helix-like DNA-binding domain superfamily/Winged helix DNA-binding domain"/>
    <property type="match status" value="1"/>
</dbReference>
<dbReference type="EMBL" id="JAPNKA010000001">
    <property type="protein sequence ID" value="MCY1075104.1"/>
    <property type="molecule type" value="Genomic_DNA"/>
</dbReference>
<evidence type="ECO:0000256" key="1">
    <source>
        <dbReference type="ARBA" id="ARBA00009437"/>
    </source>
</evidence>
<dbReference type="CDD" id="cd08422">
    <property type="entry name" value="PBP2_CrgA_like"/>
    <property type="match status" value="1"/>
</dbReference>
<accession>A0ABT4A0C1</accession>
<dbReference type="InterPro" id="IPR036388">
    <property type="entry name" value="WH-like_DNA-bd_sf"/>
</dbReference>
<evidence type="ECO:0000313" key="7">
    <source>
        <dbReference type="Proteomes" id="UP001207654"/>
    </source>
</evidence>
<dbReference type="SUPFAM" id="SSF53850">
    <property type="entry name" value="Periplasmic binding protein-like II"/>
    <property type="match status" value="1"/>
</dbReference>
<reference evidence="6 7" key="1">
    <citation type="submission" date="2022-11" db="EMBL/GenBank/DDBJ databases">
        <title>Minimal conservation of predation-associated metabolite biosynthetic gene clusters underscores biosynthetic potential of Myxococcota including descriptions for ten novel species: Archangium lansinium sp. nov., Myxococcus landrumus sp. nov., Nannocystis bai.</title>
        <authorList>
            <person name="Ahearne A."/>
            <person name="Stevens C."/>
            <person name="Phillips K."/>
        </authorList>
    </citation>
    <scope>NUCLEOTIDE SEQUENCE [LARGE SCALE GENOMIC DNA]</scope>
    <source>
        <strain evidence="6 7">MIWBW</strain>
    </source>
</reference>
<evidence type="ECO:0000256" key="3">
    <source>
        <dbReference type="ARBA" id="ARBA00023125"/>
    </source>
</evidence>
<comment type="caution">
    <text evidence="6">The sequence shown here is derived from an EMBL/GenBank/DDBJ whole genome shotgun (WGS) entry which is preliminary data.</text>
</comment>
<dbReference type="InterPro" id="IPR058163">
    <property type="entry name" value="LysR-type_TF_proteobact-type"/>
</dbReference>
<sequence>MSNDDEANNGLRICNRVAGNPLNDLQPMVENHSMESLSHLESFVRSAETGSFSAAARRLGLTPAAVSKNVATLEARLGVRLFQRSTRRLTLTESGERFLQEVRGGLETIQGAIANVATAAGQPSGTLKVSMSPAFGLDYVLPLLQEFLTLHPAVLPDWQFDNRQVDLIADGFDAAIGGGIELTPGVVARELARAHIIAVASPAYLSGKKRPRSPAELASFNGIVMRSPQSGRIRSWVMRTAAGDPFTVELKPRVVLNDPEAICRAAVMGLGVALVVMPHALPYLESGALVRLLPDWYTDAGPISLYFPSQKLLPAKTRAFVDFIVARFQQQRLAKRFSAV</sequence>
<feature type="domain" description="HTH lysR-type" evidence="5">
    <location>
        <begin position="35"/>
        <end position="92"/>
    </location>
</feature>
<evidence type="ECO:0000256" key="4">
    <source>
        <dbReference type="ARBA" id="ARBA00023163"/>
    </source>
</evidence>
<dbReference type="InterPro" id="IPR005119">
    <property type="entry name" value="LysR_subst-bd"/>
</dbReference>
<dbReference type="Gene3D" id="3.40.190.290">
    <property type="match status" value="1"/>
</dbReference>
<dbReference type="PROSITE" id="PS50931">
    <property type="entry name" value="HTH_LYSR"/>
    <property type="match status" value="1"/>
</dbReference>
<dbReference type="InterPro" id="IPR000847">
    <property type="entry name" value="LysR_HTH_N"/>
</dbReference>
<dbReference type="PANTHER" id="PTHR30537:SF72">
    <property type="entry name" value="LYSR FAMILY TRANSCRIPTIONAL REGULATOR"/>
    <property type="match status" value="1"/>
</dbReference>
<keyword evidence="3" id="KW-0238">DNA-binding</keyword>
<keyword evidence="2" id="KW-0805">Transcription regulation</keyword>
<evidence type="ECO:0000256" key="2">
    <source>
        <dbReference type="ARBA" id="ARBA00023015"/>
    </source>
</evidence>
<protein>
    <submittedName>
        <fullName evidence="6">LysR substrate-binding domain-containing protein</fullName>
    </submittedName>
</protein>
<organism evidence="6 7">
    <name type="scientific">Archangium lansingense</name>
    <dbReference type="NCBI Taxonomy" id="2995310"/>
    <lineage>
        <taxon>Bacteria</taxon>
        <taxon>Pseudomonadati</taxon>
        <taxon>Myxococcota</taxon>
        <taxon>Myxococcia</taxon>
        <taxon>Myxococcales</taxon>
        <taxon>Cystobacterineae</taxon>
        <taxon>Archangiaceae</taxon>
        <taxon>Archangium</taxon>
    </lineage>
</organism>
<proteinExistence type="inferred from homology"/>
<keyword evidence="4" id="KW-0804">Transcription</keyword>
<dbReference type="SUPFAM" id="SSF46785">
    <property type="entry name" value="Winged helix' DNA-binding domain"/>
    <property type="match status" value="1"/>
</dbReference>
<dbReference type="PANTHER" id="PTHR30537">
    <property type="entry name" value="HTH-TYPE TRANSCRIPTIONAL REGULATOR"/>
    <property type="match status" value="1"/>
</dbReference>
<dbReference type="PRINTS" id="PR00039">
    <property type="entry name" value="HTHLYSR"/>
</dbReference>
<dbReference type="InterPro" id="IPR036390">
    <property type="entry name" value="WH_DNA-bd_sf"/>
</dbReference>
<dbReference type="RefSeq" id="WP_267534053.1">
    <property type="nucleotide sequence ID" value="NZ_JAPNKA010000001.1"/>
</dbReference>